<dbReference type="PROSITE" id="PS00061">
    <property type="entry name" value="ADH_SHORT"/>
    <property type="match status" value="1"/>
</dbReference>
<dbReference type="RefSeq" id="WP_184339763.1">
    <property type="nucleotide sequence ID" value="NZ_JACHIG010000004.1"/>
</dbReference>
<protein>
    <submittedName>
        <fullName evidence="2">NAD(P)-dependent dehydrogenase (Short-subunit alcohol dehydrogenase family)</fullName>
    </submittedName>
</protein>
<accession>A0A7W8DKA9</accession>
<dbReference type="EMBL" id="JACHIG010000004">
    <property type="protein sequence ID" value="MBB5032855.1"/>
    <property type="molecule type" value="Genomic_DNA"/>
</dbReference>
<dbReference type="InterPro" id="IPR002347">
    <property type="entry name" value="SDR_fam"/>
</dbReference>
<evidence type="ECO:0000256" key="1">
    <source>
        <dbReference type="ARBA" id="ARBA00006484"/>
    </source>
</evidence>
<dbReference type="Gene3D" id="3.40.50.720">
    <property type="entry name" value="NAD(P)-binding Rossmann-like Domain"/>
    <property type="match status" value="1"/>
</dbReference>
<dbReference type="InterPro" id="IPR036291">
    <property type="entry name" value="NAD(P)-bd_dom_sf"/>
</dbReference>
<sequence length="268" mass="29096">MRLQDQVILITGSCTGIGEFMARRFVAEGARVVLHGLETERGEALRQELGTDKAAFCQGNLADPEVPAKLAADAIAAFGKIDALVNNAAMTNRARIAETDAAMFDRIIAVNARAPMLLIRALLPELKKNQGVVLNIGSVLAHCGQANLLAYSMSKGALMTMTRNLADALGTDRVRVNQLNVGWTLTENEYKVKLGDGLGEGWPERLPAYAVPMGRLLRPEDIAAAAVYWVSRESFPVTGTVAELEQYPLIGRYTNHEGDPLKQQDHTN</sequence>
<dbReference type="Proteomes" id="UP000590740">
    <property type="component" value="Unassembled WGS sequence"/>
</dbReference>
<gene>
    <name evidence="2" type="ORF">HNQ65_002437</name>
</gene>
<dbReference type="PRINTS" id="PR00081">
    <property type="entry name" value="GDHRDH"/>
</dbReference>
<dbReference type="AlphaFoldDB" id="A0A7W8DKA9"/>
<dbReference type="PRINTS" id="PR00080">
    <property type="entry name" value="SDRFAMILY"/>
</dbReference>
<comment type="similarity">
    <text evidence="1">Belongs to the short-chain dehydrogenases/reductases (SDR) family.</text>
</comment>
<reference evidence="2 3" key="1">
    <citation type="submission" date="2020-08" db="EMBL/GenBank/DDBJ databases">
        <title>Genomic Encyclopedia of Type Strains, Phase IV (KMG-IV): sequencing the most valuable type-strain genomes for metagenomic binning, comparative biology and taxonomic classification.</title>
        <authorList>
            <person name="Goeker M."/>
        </authorList>
    </citation>
    <scope>NUCLEOTIDE SEQUENCE [LARGE SCALE GENOMIC DNA]</scope>
    <source>
        <strain evidence="2 3">DSM 12252</strain>
    </source>
</reference>
<dbReference type="PANTHER" id="PTHR43975">
    <property type="entry name" value="ZGC:101858"/>
    <property type="match status" value="1"/>
</dbReference>
<proteinExistence type="inferred from homology"/>
<dbReference type="SUPFAM" id="SSF51735">
    <property type="entry name" value="NAD(P)-binding Rossmann-fold domains"/>
    <property type="match status" value="1"/>
</dbReference>
<organism evidence="2 3">
    <name type="scientific">Prosthecobacter vanneervenii</name>
    <dbReference type="NCBI Taxonomy" id="48466"/>
    <lineage>
        <taxon>Bacteria</taxon>
        <taxon>Pseudomonadati</taxon>
        <taxon>Verrucomicrobiota</taxon>
        <taxon>Verrucomicrobiia</taxon>
        <taxon>Verrucomicrobiales</taxon>
        <taxon>Verrucomicrobiaceae</taxon>
        <taxon>Prosthecobacter</taxon>
    </lineage>
</organism>
<evidence type="ECO:0000313" key="2">
    <source>
        <dbReference type="EMBL" id="MBB5032855.1"/>
    </source>
</evidence>
<dbReference type="InterPro" id="IPR020904">
    <property type="entry name" value="Sc_DH/Rdtase_CS"/>
</dbReference>
<dbReference type="Pfam" id="PF13561">
    <property type="entry name" value="adh_short_C2"/>
    <property type="match status" value="1"/>
</dbReference>
<dbReference type="CDD" id="cd05233">
    <property type="entry name" value="SDR_c"/>
    <property type="match status" value="1"/>
</dbReference>
<evidence type="ECO:0000313" key="3">
    <source>
        <dbReference type="Proteomes" id="UP000590740"/>
    </source>
</evidence>
<comment type="caution">
    <text evidence="2">The sequence shown here is derived from an EMBL/GenBank/DDBJ whole genome shotgun (WGS) entry which is preliminary data.</text>
</comment>
<keyword evidence="3" id="KW-1185">Reference proteome</keyword>
<name>A0A7W8DKA9_9BACT</name>
<dbReference type="PANTHER" id="PTHR43975:SF2">
    <property type="entry name" value="EG:BACR7A4.14 PROTEIN-RELATED"/>
    <property type="match status" value="1"/>
</dbReference>
<dbReference type="FunFam" id="3.40.50.720:FF:000084">
    <property type="entry name" value="Short-chain dehydrogenase reductase"/>
    <property type="match status" value="1"/>
</dbReference>